<protein>
    <submittedName>
        <fullName evidence="2">C-type lectin domain family 9 member A isoform X1</fullName>
    </submittedName>
</protein>
<dbReference type="RefSeq" id="XP_073932171.1">
    <property type="nucleotide sequence ID" value="XM_074076070.1"/>
</dbReference>
<evidence type="ECO:0000313" key="2">
    <source>
        <dbReference type="RefSeq" id="XP_073932171.1"/>
    </source>
</evidence>
<organism evidence="1 2">
    <name type="scientific">Castor canadensis</name>
    <name type="common">American beaver</name>
    <dbReference type="NCBI Taxonomy" id="51338"/>
    <lineage>
        <taxon>Eukaryota</taxon>
        <taxon>Metazoa</taxon>
        <taxon>Chordata</taxon>
        <taxon>Craniata</taxon>
        <taxon>Vertebrata</taxon>
        <taxon>Euteleostomi</taxon>
        <taxon>Mammalia</taxon>
        <taxon>Eutheria</taxon>
        <taxon>Euarchontoglires</taxon>
        <taxon>Glires</taxon>
        <taxon>Rodentia</taxon>
        <taxon>Castorimorpha</taxon>
        <taxon>Castoridae</taxon>
        <taxon>Castor</taxon>
    </lineage>
</organism>
<evidence type="ECO:0000313" key="1">
    <source>
        <dbReference type="Proteomes" id="UP001732720"/>
    </source>
</evidence>
<dbReference type="Proteomes" id="UP001732720">
    <property type="component" value="Chromosome 6"/>
</dbReference>
<gene>
    <name evidence="2" type="primary">Clec9a</name>
</gene>
<accession>A0AC58MRY7</accession>
<name>A0AC58MRY7_CASCN</name>
<reference evidence="2" key="1">
    <citation type="submission" date="2025-08" db="UniProtKB">
        <authorList>
            <consortium name="RefSeq"/>
        </authorList>
    </citation>
    <scope>IDENTIFICATION</scope>
</reference>
<keyword evidence="1" id="KW-1185">Reference proteome</keyword>
<proteinExistence type="predicted"/>
<sequence length="263" mass="30472">MIRSRTLIPILALSLQCLGLAKAAFLHLYPWPCVPHHGRNPSSIREKAIHHPRLLELKWTWCTVTVISCILCMGLLATSIFLGIMWFQVSILAMQQQEKLMHQDSLLLNFTQWKSNYTLQMQYCHTLMHNSSRSCPHNWIQKGGSCYYASEIWSIWHTSKEYCLKEGSSLLQIDSKEEMDFITHNFEKIKLGYNYWVGLSQDGLNRAWLWQDGSSLPPDLLPIKSLHSTTQVCGYLKGTSLLSDNCHNYKYFICEMHILRSCI</sequence>